<evidence type="ECO:0000256" key="6">
    <source>
        <dbReference type="SAM" id="Phobius"/>
    </source>
</evidence>
<reference evidence="7 12" key="1">
    <citation type="submission" date="2015-09" db="EMBL/GenBank/DDBJ databases">
        <authorList>
            <consortium name="Pathogen Informatics"/>
        </authorList>
    </citation>
    <scope>NUCLEOTIDE SEQUENCE [LARGE SCALE GENOMIC DNA]</scope>
    <source>
        <strain evidence="7 12">2789STDY5834842</strain>
    </source>
</reference>
<evidence type="ECO:0000313" key="9">
    <source>
        <dbReference type="EMBL" id="KAB6694269.1"/>
    </source>
</evidence>
<evidence type="ECO:0000313" key="10">
    <source>
        <dbReference type="EMBL" id="KAB6700592.1"/>
    </source>
</evidence>
<dbReference type="GO" id="GO:0005886">
    <property type="term" value="C:plasma membrane"/>
    <property type="evidence" value="ECO:0007669"/>
    <property type="project" value="UniProtKB-SubCell"/>
</dbReference>
<organism evidence="7 12">
    <name type="scientific">Phocaeicola vulgatus</name>
    <name type="common">Bacteroides vulgatus</name>
    <dbReference type="NCBI Taxonomy" id="821"/>
    <lineage>
        <taxon>Bacteria</taxon>
        <taxon>Pseudomonadati</taxon>
        <taxon>Bacteroidota</taxon>
        <taxon>Bacteroidia</taxon>
        <taxon>Bacteroidales</taxon>
        <taxon>Bacteroidaceae</taxon>
        <taxon>Phocaeicola</taxon>
    </lineage>
</organism>
<feature type="transmembrane region" description="Helical" evidence="6">
    <location>
        <begin position="124"/>
        <end position="146"/>
    </location>
</feature>
<feature type="transmembrane region" description="Helical" evidence="6">
    <location>
        <begin position="469"/>
        <end position="489"/>
    </location>
</feature>
<dbReference type="Proteomes" id="UP000095333">
    <property type="component" value="Unassembled WGS sequence"/>
</dbReference>
<evidence type="ECO:0000313" key="13">
    <source>
        <dbReference type="Proteomes" id="UP000283713"/>
    </source>
</evidence>
<protein>
    <submittedName>
        <fullName evidence="8">Polysaccharide biosynthesis protein</fullName>
    </submittedName>
    <submittedName>
        <fullName evidence="7">Transmembrane protein</fullName>
    </submittedName>
</protein>
<dbReference type="AlphaFoldDB" id="A0A174ISY4"/>
<feature type="transmembrane region" description="Helical" evidence="6">
    <location>
        <begin position="186"/>
        <end position="208"/>
    </location>
</feature>
<evidence type="ECO:0000313" key="11">
    <source>
        <dbReference type="EMBL" id="RHH78115.1"/>
    </source>
</evidence>
<gene>
    <name evidence="11" type="ORF">DW193_11945</name>
    <name evidence="7" type="ORF">ERS852457_03032</name>
    <name evidence="10" type="ORF">GAY17_08515</name>
    <name evidence="8" type="ORF">GAZ76_11105</name>
    <name evidence="9" type="ORF">GAZ92_07965</name>
</gene>
<dbReference type="InterPro" id="IPR050833">
    <property type="entry name" value="Poly_Biosynth_Transport"/>
</dbReference>
<evidence type="ECO:0000313" key="7">
    <source>
        <dbReference type="EMBL" id="CUO90463.1"/>
    </source>
</evidence>
<evidence type="ECO:0000256" key="5">
    <source>
        <dbReference type="ARBA" id="ARBA00023136"/>
    </source>
</evidence>
<dbReference type="EMBL" id="WCZV01000008">
    <property type="protein sequence ID" value="KAB6700592.1"/>
    <property type="molecule type" value="Genomic_DNA"/>
</dbReference>
<dbReference type="EMBL" id="WDAG01000011">
    <property type="protein sequence ID" value="KAB6659318.1"/>
    <property type="molecule type" value="Genomic_DNA"/>
</dbReference>
<evidence type="ECO:0000256" key="2">
    <source>
        <dbReference type="ARBA" id="ARBA00022475"/>
    </source>
</evidence>
<dbReference type="EMBL" id="QRKA01000016">
    <property type="protein sequence ID" value="RHH78115.1"/>
    <property type="molecule type" value="Genomic_DNA"/>
</dbReference>
<feature type="transmembrane region" description="Helical" evidence="6">
    <location>
        <begin position="376"/>
        <end position="399"/>
    </location>
</feature>
<evidence type="ECO:0000313" key="8">
    <source>
        <dbReference type="EMBL" id="KAB6659318.1"/>
    </source>
</evidence>
<dbReference type="Proteomes" id="UP000470777">
    <property type="component" value="Unassembled WGS sequence"/>
</dbReference>
<evidence type="ECO:0000256" key="4">
    <source>
        <dbReference type="ARBA" id="ARBA00022989"/>
    </source>
</evidence>
<sequence length="509" mass="57495">MGTTDRSIAQNTILLYIRLIVVIFVAFFTQRLVLKALGVEDYGIYNVVGGLIVVIGIINTGMIQASQRFFAFEIGRGKQSELKNIFGAALTIHALISIFVLLFAEILGVWFLNSIMTIPPDRLLAANFVFQATICSLLITVWTVPFDALIIAKEDFNIYAYISIVEYFLKLGIAYFISTFELYDKLIIYSWLLVLVTILCKLWSIIYGKRKYKECLLKFNKDRNYIKKMLSFASFSFIGNIGFVLRNQGVNLVLNIFFGPAINAARGVAYQVSTQVSSFAGNFQMAATPQITKNYANGNISRMQSLIYKSSKYSFCLLFILALPVAVNPHPLLELWLIHPPIYSDIFLQLSIVVSLIDCMAIPLGKGIDATGKIRIFQTGICLIMCLDIPLAILLFYLGLPCYDIMFVSIGTSLIGIIFRLILLSKYIPQVSIISYTKNVVIPCILIVAINVILAYYIKNYFSNTFFAYALYCFIVCLFSAFFIFIFCLDKTEKSKIIKIIQNIICRIF</sequence>
<name>A0A174ISY4_PHOVU</name>
<dbReference type="PANTHER" id="PTHR30250">
    <property type="entry name" value="PST FAMILY PREDICTED COLANIC ACID TRANSPORTER"/>
    <property type="match status" value="1"/>
</dbReference>
<keyword evidence="4 6" id="KW-1133">Transmembrane helix</keyword>
<accession>A0A174ISY4</accession>
<proteinExistence type="predicted"/>
<dbReference type="RefSeq" id="WP_008782127.1">
    <property type="nucleotide sequence ID" value="NZ_CYZI01000022.1"/>
</dbReference>
<keyword evidence="2" id="KW-1003">Cell membrane</keyword>
<evidence type="ECO:0000256" key="1">
    <source>
        <dbReference type="ARBA" id="ARBA00004651"/>
    </source>
</evidence>
<dbReference type="EMBL" id="WCZY01000008">
    <property type="protein sequence ID" value="KAB6694269.1"/>
    <property type="molecule type" value="Genomic_DNA"/>
</dbReference>
<keyword evidence="3 6" id="KW-0812">Transmembrane</keyword>
<feature type="transmembrane region" description="Helical" evidence="6">
    <location>
        <begin position="42"/>
        <end position="63"/>
    </location>
</feature>
<reference evidence="14 15" key="3">
    <citation type="journal article" date="2019" name="Nat. Med.">
        <title>A library of human gut bacterial isolates paired with longitudinal multiomics data enables mechanistic microbiome research.</title>
        <authorList>
            <person name="Poyet M."/>
            <person name="Groussin M."/>
            <person name="Gibbons S.M."/>
            <person name="Avila-Pacheco J."/>
            <person name="Jiang X."/>
            <person name="Kearney S.M."/>
            <person name="Perrotta A.R."/>
            <person name="Berdy B."/>
            <person name="Zhao S."/>
            <person name="Lieberman T.D."/>
            <person name="Swanson P.K."/>
            <person name="Smith M."/>
            <person name="Roesemann S."/>
            <person name="Alexander J.E."/>
            <person name="Rich S.A."/>
            <person name="Livny J."/>
            <person name="Vlamakis H."/>
            <person name="Clish C."/>
            <person name="Bullock K."/>
            <person name="Deik A."/>
            <person name="Scott J."/>
            <person name="Pierce K.A."/>
            <person name="Xavier R.J."/>
            <person name="Alm E.J."/>
        </authorList>
    </citation>
    <scope>NUCLEOTIDE SEQUENCE [LARGE SCALE GENOMIC DNA]</scope>
    <source>
        <strain evidence="10 14">BIOML-A82</strain>
        <strain evidence="9 15">BIOML-A85</strain>
        <strain evidence="8 16">BIOML-A93</strain>
    </source>
</reference>
<reference evidence="11 13" key="2">
    <citation type="submission" date="2018-08" db="EMBL/GenBank/DDBJ databases">
        <title>A genome reference for cultivated species of the human gut microbiota.</title>
        <authorList>
            <person name="Zou Y."/>
            <person name="Xue W."/>
            <person name="Luo G."/>
        </authorList>
    </citation>
    <scope>NUCLEOTIDE SEQUENCE [LARGE SCALE GENOMIC DNA]</scope>
    <source>
        <strain evidence="11 13">AM16-6</strain>
    </source>
</reference>
<dbReference type="PANTHER" id="PTHR30250:SF26">
    <property type="entry name" value="PSMA PROTEIN"/>
    <property type="match status" value="1"/>
</dbReference>
<feature type="transmembrane region" description="Helical" evidence="6">
    <location>
        <begin position="310"/>
        <end position="326"/>
    </location>
</feature>
<keyword evidence="5 6" id="KW-0472">Membrane</keyword>
<evidence type="ECO:0000256" key="3">
    <source>
        <dbReference type="ARBA" id="ARBA00022692"/>
    </source>
</evidence>
<evidence type="ECO:0000313" key="15">
    <source>
        <dbReference type="Proteomes" id="UP000470777"/>
    </source>
</evidence>
<dbReference type="EMBL" id="CYZI01000022">
    <property type="protein sequence ID" value="CUO90463.1"/>
    <property type="molecule type" value="Genomic_DNA"/>
</dbReference>
<feature type="transmembrane region" description="Helical" evidence="6">
    <location>
        <begin position="84"/>
        <end position="112"/>
    </location>
</feature>
<feature type="transmembrane region" description="Helical" evidence="6">
    <location>
        <begin position="12"/>
        <end position="30"/>
    </location>
</feature>
<dbReference type="Proteomes" id="UP000283713">
    <property type="component" value="Unassembled WGS sequence"/>
</dbReference>
<dbReference type="Proteomes" id="UP000470952">
    <property type="component" value="Unassembled WGS sequence"/>
</dbReference>
<feature type="transmembrane region" description="Helical" evidence="6">
    <location>
        <begin position="436"/>
        <end position="457"/>
    </location>
</feature>
<feature type="transmembrane region" description="Helical" evidence="6">
    <location>
        <begin position="158"/>
        <end position="180"/>
    </location>
</feature>
<feature type="transmembrane region" description="Helical" evidence="6">
    <location>
        <begin position="405"/>
        <end position="424"/>
    </location>
</feature>
<comment type="subcellular location">
    <subcellularLocation>
        <location evidence="1">Cell membrane</location>
        <topology evidence="1">Multi-pass membrane protein</topology>
    </subcellularLocation>
</comment>
<evidence type="ECO:0000313" key="16">
    <source>
        <dbReference type="Proteomes" id="UP000470952"/>
    </source>
</evidence>
<evidence type="ECO:0000313" key="12">
    <source>
        <dbReference type="Proteomes" id="UP000095333"/>
    </source>
</evidence>
<dbReference type="Proteomes" id="UP000437380">
    <property type="component" value="Unassembled WGS sequence"/>
</dbReference>
<feature type="transmembrane region" description="Helical" evidence="6">
    <location>
        <begin position="346"/>
        <end position="364"/>
    </location>
</feature>
<evidence type="ECO:0000313" key="14">
    <source>
        <dbReference type="Proteomes" id="UP000437380"/>
    </source>
</evidence>